<keyword evidence="4" id="KW-0808">Transferase</keyword>
<dbReference type="Proteomes" id="UP000275836">
    <property type="component" value="Unassembled WGS sequence"/>
</dbReference>
<proteinExistence type="inferred from homology"/>
<evidence type="ECO:0000256" key="2">
    <source>
        <dbReference type="SAM" id="Phobius"/>
    </source>
</evidence>
<keyword evidence="2" id="KW-0812">Transmembrane</keyword>
<evidence type="ECO:0000313" key="5">
    <source>
        <dbReference type="Proteomes" id="UP000275836"/>
    </source>
</evidence>
<evidence type="ECO:0000313" key="4">
    <source>
        <dbReference type="EMBL" id="RRG17676.1"/>
    </source>
</evidence>
<feature type="domain" description="Bacterial sugar transferase" evidence="3">
    <location>
        <begin position="8"/>
        <end position="186"/>
    </location>
</feature>
<dbReference type="AlphaFoldDB" id="A0A3P2RD22"/>
<evidence type="ECO:0000256" key="1">
    <source>
        <dbReference type="ARBA" id="ARBA00006464"/>
    </source>
</evidence>
<evidence type="ECO:0000259" key="3">
    <source>
        <dbReference type="Pfam" id="PF02397"/>
    </source>
</evidence>
<comment type="similarity">
    <text evidence="1">Belongs to the bacterial sugar transferase family.</text>
</comment>
<feature type="transmembrane region" description="Helical" evidence="2">
    <location>
        <begin position="12"/>
        <end position="34"/>
    </location>
</feature>
<dbReference type="GO" id="GO:0016780">
    <property type="term" value="F:phosphotransferase activity, for other substituted phosphate groups"/>
    <property type="evidence" value="ECO:0007669"/>
    <property type="project" value="TreeGrafter"/>
</dbReference>
<dbReference type="Pfam" id="PF02397">
    <property type="entry name" value="Bac_transf"/>
    <property type="match status" value="1"/>
</dbReference>
<dbReference type="PANTHER" id="PTHR30576:SF0">
    <property type="entry name" value="UNDECAPRENYL-PHOSPHATE N-ACETYLGALACTOSAMINYL 1-PHOSPHATE TRANSFERASE-RELATED"/>
    <property type="match status" value="1"/>
</dbReference>
<protein>
    <submittedName>
        <fullName evidence="4">Sugar transferase</fullName>
    </submittedName>
</protein>
<comment type="caution">
    <text evidence="4">The sequence shown here is derived from an EMBL/GenBank/DDBJ whole genome shotgun (WGS) entry which is preliminary data.</text>
</comment>
<keyword evidence="2" id="KW-0472">Membrane</keyword>
<reference evidence="4 5" key="1">
    <citation type="submission" date="2018-10" db="EMBL/GenBank/DDBJ databases">
        <title>Draft genome sequence of Weissella viridescens UCO-SMC3.</title>
        <authorList>
            <person name="Garcia-Cancino A."/>
            <person name="Espinoza-Monje M."/>
            <person name="Albarracin L."/>
            <person name="Garcia-Castillo V."/>
            <person name="Campos-Martin J."/>
            <person name="Nakano Y."/>
            <person name="Guitierrez-Zamorano C."/>
            <person name="Ikeda-Ohtsubo W."/>
            <person name="Morita H."/>
            <person name="Kitazawa H."/>
            <person name="Villena J."/>
        </authorList>
    </citation>
    <scope>NUCLEOTIDE SEQUENCE [LARGE SCALE GENOMIC DNA]</scope>
    <source>
        <strain evidence="4 5">UCO-SMC3</strain>
    </source>
</reference>
<gene>
    <name evidence="4" type="ORF">D3P96_05845</name>
</gene>
<keyword evidence="2" id="KW-1133">Transmembrane helix</keyword>
<dbReference type="RefSeq" id="WP_124943434.1">
    <property type="nucleotide sequence ID" value="NZ_RHGY01000006.1"/>
</dbReference>
<dbReference type="InterPro" id="IPR003362">
    <property type="entry name" value="Bact_transf"/>
</dbReference>
<accession>A0A3P2RD22</accession>
<dbReference type="EMBL" id="RHGY01000006">
    <property type="protein sequence ID" value="RRG17676.1"/>
    <property type="molecule type" value="Genomic_DNA"/>
</dbReference>
<name>A0A3P2RD22_WEIVI</name>
<sequence length="194" mass="22102">MFYRNYVKRFIDMLASALVLLIGCIPMLIIALIVKVTSPGPVFFKQRRYGLNSEPFNMYKFRSMSEQAPERANQDFADMDEYITPFGNFLRKTSIDELPQLINVFIGKMSLIGPRPLADTDRKVLDLRREFGADQVRPGITGLAQVNGRNNITDVEKAAYDTEYAKEVTARNDFAIVIQTIVKVVKQTDINHES</sequence>
<dbReference type="PROSITE" id="PS51257">
    <property type="entry name" value="PROKAR_LIPOPROTEIN"/>
    <property type="match status" value="1"/>
</dbReference>
<organism evidence="4 5">
    <name type="scientific">Weissella viridescens</name>
    <name type="common">Lactobacillus viridescens</name>
    <dbReference type="NCBI Taxonomy" id="1629"/>
    <lineage>
        <taxon>Bacteria</taxon>
        <taxon>Bacillati</taxon>
        <taxon>Bacillota</taxon>
        <taxon>Bacilli</taxon>
        <taxon>Lactobacillales</taxon>
        <taxon>Lactobacillaceae</taxon>
        <taxon>Weissella</taxon>
    </lineage>
</organism>
<dbReference type="OrthoDB" id="9808602at2"/>
<dbReference type="PANTHER" id="PTHR30576">
    <property type="entry name" value="COLANIC BIOSYNTHESIS UDP-GLUCOSE LIPID CARRIER TRANSFERASE"/>
    <property type="match status" value="1"/>
</dbReference>